<keyword evidence="7" id="KW-0675">Receptor</keyword>
<reference evidence="7" key="1">
    <citation type="submission" date="2023-06" db="EMBL/GenBank/DDBJ databases">
        <title>Survivors Of The Sea: Transcriptome response of Skeletonema marinoi to long-term dormancy.</title>
        <authorList>
            <person name="Pinder M.I.M."/>
            <person name="Kourtchenko O."/>
            <person name="Robertson E.K."/>
            <person name="Larsson T."/>
            <person name="Maumus F."/>
            <person name="Osuna-Cruz C.M."/>
            <person name="Vancaester E."/>
            <person name="Stenow R."/>
            <person name="Vandepoele K."/>
            <person name="Ploug H."/>
            <person name="Bruchert V."/>
            <person name="Godhe A."/>
            <person name="Topel M."/>
        </authorList>
    </citation>
    <scope>NUCLEOTIDE SEQUENCE</scope>
    <source>
        <strain evidence="7">R05AC</strain>
    </source>
</reference>
<feature type="compositionally biased region" description="Acidic residues" evidence="5">
    <location>
        <begin position="381"/>
        <end position="403"/>
    </location>
</feature>
<feature type="transmembrane region" description="Helical" evidence="6">
    <location>
        <begin position="95"/>
        <end position="117"/>
    </location>
</feature>
<protein>
    <submittedName>
        <fullName evidence="7">G protein-coupled receptor family protein</fullName>
    </submittedName>
</protein>
<proteinExistence type="predicted"/>
<evidence type="ECO:0000256" key="6">
    <source>
        <dbReference type="SAM" id="Phobius"/>
    </source>
</evidence>
<comment type="caution">
    <text evidence="7">The sequence shown here is derived from an EMBL/GenBank/DDBJ whole genome shotgun (WGS) entry which is preliminary data.</text>
</comment>
<comment type="subcellular location">
    <subcellularLocation>
        <location evidence="1">Membrane</location>
        <topology evidence="1">Multi-pass membrane protein</topology>
    </subcellularLocation>
</comment>
<dbReference type="EMBL" id="JATAAI010000029">
    <property type="protein sequence ID" value="KAK1736298.1"/>
    <property type="molecule type" value="Genomic_DNA"/>
</dbReference>
<feature type="transmembrane region" description="Helical" evidence="6">
    <location>
        <begin position="20"/>
        <end position="40"/>
    </location>
</feature>
<feature type="compositionally biased region" description="Basic and acidic residues" evidence="5">
    <location>
        <begin position="348"/>
        <end position="365"/>
    </location>
</feature>
<keyword evidence="8" id="KW-1185">Reference proteome</keyword>
<dbReference type="Gene3D" id="1.20.1070.10">
    <property type="entry name" value="Rhodopsin 7-helix transmembrane proteins"/>
    <property type="match status" value="1"/>
</dbReference>
<feature type="transmembrane region" description="Helical" evidence="6">
    <location>
        <begin position="265"/>
        <end position="287"/>
    </location>
</feature>
<evidence type="ECO:0000256" key="5">
    <source>
        <dbReference type="SAM" id="MobiDB-lite"/>
    </source>
</evidence>
<dbReference type="PANTHER" id="PTHR23112:SF0">
    <property type="entry name" value="TRANSMEMBRANE PROTEIN 116"/>
    <property type="match status" value="1"/>
</dbReference>
<evidence type="ECO:0000256" key="1">
    <source>
        <dbReference type="ARBA" id="ARBA00004141"/>
    </source>
</evidence>
<evidence type="ECO:0000313" key="7">
    <source>
        <dbReference type="EMBL" id="KAK1736298.1"/>
    </source>
</evidence>
<organism evidence="7 8">
    <name type="scientific">Skeletonema marinoi</name>
    <dbReference type="NCBI Taxonomy" id="267567"/>
    <lineage>
        <taxon>Eukaryota</taxon>
        <taxon>Sar</taxon>
        <taxon>Stramenopiles</taxon>
        <taxon>Ochrophyta</taxon>
        <taxon>Bacillariophyta</taxon>
        <taxon>Coscinodiscophyceae</taxon>
        <taxon>Thalassiosirophycidae</taxon>
        <taxon>Thalassiosirales</taxon>
        <taxon>Skeletonemataceae</taxon>
        <taxon>Skeletonema</taxon>
        <taxon>Skeletonema marinoi-dohrnii complex</taxon>
    </lineage>
</organism>
<dbReference type="SUPFAM" id="SSF81321">
    <property type="entry name" value="Family A G protein-coupled receptor-like"/>
    <property type="match status" value="1"/>
</dbReference>
<feature type="region of interest" description="Disordered" evidence="5">
    <location>
        <begin position="326"/>
        <end position="403"/>
    </location>
</feature>
<dbReference type="GO" id="GO:0004930">
    <property type="term" value="F:G protein-coupled receptor activity"/>
    <property type="evidence" value="ECO:0007669"/>
    <property type="project" value="TreeGrafter"/>
</dbReference>
<name>A0AAD8XYY8_9STRA</name>
<dbReference type="Proteomes" id="UP001224775">
    <property type="component" value="Unassembled WGS sequence"/>
</dbReference>
<feature type="transmembrane region" description="Helical" evidence="6">
    <location>
        <begin position="234"/>
        <end position="259"/>
    </location>
</feature>
<evidence type="ECO:0000313" key="8">
    <source>
        <dbReference type="Proteomes" id="UP001224775"/>
    </source>
</evidence>
<evidence type="ECO:0000256" key="2">
    <source>
        <dbReference type="ARBA" id="ARBA00022692"/>
    </source>
</evidence>
<gene>
    <name evidence="7" type="ORF">QTG54_012898</name>
</gene>
<sequence>MVSLSDPICQSTALKAMAVAPKVTGIISLFSSTFIIQHVLRDRKRRSLTYHRLLLGMSISDFFGSLMCFLSTWPIPRGEACLAAGTTATCTAQGFFFQTAALCTPTYNISLAIYYILVIVKGWKEYRVSKIEKYLHAFPILAGFGTGFAALGLKLYNNYGWLCWIAPAPNNPDNFLIYQLAFLVAEAWAIIIFLAICMTIIYFHVLKQEKKLDKYSASFSQKKRKQSKKIRNQAFLYVGCMYMTWIFGSALVFIAADAWKAPPTFIIVGQIGHLTFFPLQGFFNLLIYMLPRILRHFEEGVPLTQSFKRRKSSFFSFLQNSISKRKRSQTQAETQVSCDEGNVETGENGEKGAALEDHVDDRDNEGGEGTSGENKIGGGDSGEDDEGDGETDAIDELEYIVEA</sequence>
<accession>A0AAD8XYY8</accession>
<feature type="transmembrane region" description="Helical" evidence="6">
    <location>
        <begin position="137"/>
        <end position="156"/>
    </location>
</feature>
<keyword evidence="4 6" id="KW-0472">Membrane</keyword>
<evidence type="ECO:0000256" key="4">
    <source>
        <dbReference type="ARBA" id="ARBA00023136"/>
    </source>
</evidence>
<keyword evidence="3 6" id="KW-1133">Transmembrane helix</keyword>
<dbReference type="GO" id="GO:0005886">
    <property type="term" value="C:plasma membrane"/>
    <property type="evidence" value="ECO:0007669"/>
    <property type="project" value="TreeGrafter"/>
</dbReference>
<dbReference type="AlphaFoldDB" id="A0AAD8XYY8"/>
<feature type="transmembrane region" description="Helical" evidence="6">
    <location>
        <begin position="52"/>
        <end position="75"/>
    </location>
</feature>
<keyword evidence="2 6" id="KW-0812">Transmembrane</keyword>
<evidence type="ECO:0000256" key="3">
    <source>
        <dbReference type="ARBA" id="ARBA00022989"/>
    </source>
</evidence>
<dbReference type="PANTHER" id="PTHR23112">
    <property type="entry name" value="G PROTEIN-COUPLED RECEPTOR 157-RELATED"/>
    <property type="match status" value="1"/>
</dbReference>
<dbReference type="GO" id="GO:0007189">
    <property type="term" value="P:adenylate cyclase-activating G protein-coupled receptor signaling pathway"/>
    <property type="evidence" value="ECO:0007669"/>
    <property type="project" value="TreeGrafter"/>
</dbReference>
<feature type="compositionally biased region" description="Gly residues" evidence="5">
    <location>
        <begin position="367"/>
        <end position="380"/>
    </location>
</feature>
<feature type="transmembrane region" description="Helical" evidence="6">
    <location>
        <begin position="176"/>
        <end position="205"/>
    </location>
</feature>